<dbReference type="STRING" id="1732.SAMN02910417_02438"/>
<dbReference type="AlphaFoldDB" id="A0A1G6CIS5"/>
<dbReference type="GO" id="GO:0045892">
    <property type="term" value="P:negative regulation of DNA-templated transcription"/>
    <property type="evidence" value="ECO:0007669"/>
    <property type="project" value="TreeGrafter"/>
</dbReference>
<keyword evidence="6" id="KW-0804">Transcription</keyword>
<comment type="similarity">
    <text evidence="1">Belongs to the Fur family.</text>
</comment>
<dbReference type="InterPro" id="IPR002481">
    <property type="entry name" value="FUR"/>
</dbReference>
<feature type="binding site" evidence="7">
    <location>
        <position position="131"/>
    </location>
    <ligand>
        <name>Zn(2+)</name>
        <dbReference type="ChEBI" id="CHEBI:29105"/>
    </ligand>
</feature>
<dbReference type="InterPro" id="IPR036390">
    <property type="entry name" value="WH_DNA-bd_sf"/>
</dbReference>
<dbReference type="GO" id="GO:0000976">
    <property type="term" value="F:transcription cis-regulatory region binding"/>
    <property type="evidence" value="ECO:0007669"/>
    <property type="project" value="TreeGrafter"/>
</dbReference>
<reference evidence="8 9" key="1">
    <citation type="submission" date="2016-10" db="EMBL/GenBank/DDBJ databases">
        <authorList>
            <person name="de Groot N.N."/>
        </authorList>
    </citation>
    <scope>NUCLEOTIDE SEQUENCE [LARGE SCALE GENOMIC DNA]</scope>
    <source>
        <strain evidence="8 9">DSM 3217</strain>
    </source>
</reference>
<dbReference type="InterPro" id="IPR036388">
    <property type="entry name" value="WH-like_DNA-bd_sf"/>
</dbReference>
<gene>
    <name evidence="8" type="ORF">SAMN02910417_02438</name>
</gene>
<dbReference type="PANTHER" id="PTHR33202:SF7">
    <property type="entry name" value="FERRIC UPTAKE REGULATION PROTEIN"/>
    <property type="match status" value="1"/>
</dbReference>
<dbReference type="PANTHER" id="PTHR33202">
    <property type="entry name" value="ZINC UPTAKE REGULATION PROTEIN"/>
    <property type="match status" value="1"/>
</dbReference>
<keyword evidence="9" id="KW-1185">Reference proteome</keyword>
<name>A0A1G6CIS5_EUBOX</name>
<sequence length="137" mass="16399">MKEYRTKIKDYIKEYMQLHPDERFCAAEIHEYLKTCSKSVNLTTVYRNLEKMTEAGELAKTKNPQDDCTYFQVLDTARHCEQHLHMRCLRCGKMVHLEDEYMQQFYEYVREKTRFELDCTASLLNGMCKDCIKRNGS</sequence>
<dbReference type="InterPro" id="IPR043135">
    <property type="entry name" value="Fur_C"/>
</dbReference>
<evidence type="ECO:0000313" key="9">
    <source>
        <dbReference type="Proteomes" id="UP000199228"/>
    </source>
</evidence>
<keyword evidence="2" id="KW-0678">Repressor</keyword>
<comment type="cofactor">
    <cofactor evidence="7">
        <name>Zn(2+)</name>
        <dbReference type="ChEBI" id="CHEBI:29105"/>
    </cofactor>
    <text evidence="7">Binds 1 zinc ion per subunit.</text>
</comment>
<evidence type="ECO:0000256" key="6">
    <source>
        <dbReference type="ARBA" id="ARBA00023163"/>
    </source>
</evidence>
<feature type="binding site" evidence="7">
    <location>
        <position position="91"/>
    </location>
    <ligand>
        <name>Zn(2+)</name>
        <dbReference type="ChEBI" id="CHEBI:29105"/>
    </ligand>
</feature>
<evidence type="ECO:0000256" key="7">
    <source>
        <dbReference type="PIRSR" id="PIRSR602481-1"/>
    </source>
</evidence>
<dbReference type="GO" id="GO:0003700">
    <property type="term" value="F:DNA-binding transcription factor activity"/>
    <property type="evidence" value="ECO:0007669"/>
    <property type="project" value="InterPro"/>
</dbReference>
<dbReference type="Proteomes" id="UP000199228">
    <property type="component" value="Unassembled WGS sequence"/>
</dbReference>
<evidence type="ECO:0000313" key="8">
    <source>
        <dbReference type="EMBL" id="SDB32838.1"/>
    </source>
</evidence>
<evidence type="ECO:0000256" key="2">
    <source>
        <dbReference type="ARBA" id="ARBA00022491"/>
    </source>
</evidence>
<keyword evidence="7" id="KW-0479">Metal-binding</keyword>
<dbReference type="SUPFAM" id="SSF46785">
    <property type="entry name" value="Winged helix' DNA-binding domain"/>
    <property type="match status" value="1"/>
</dbReference>
<dbReference type="EMBL" id="FMXR01000020">
    <property type="protein sequence ID" value="SDB32838.1"/>
    <property type="molecule type" value="Genomic_DNA"/>
</dbReference>
<dbReference type="Gene3D" id="3.30.1490.190">
    <property type="match status" value="1"/>
</dbReference>
<evidence type="ECO:0000256" key="3">
    <source>
        <dbReference type="ARBA" id="ARBA00022833"/>
    </source>
</evidence>
<keyword evidence="3 7" id="KW-0862">Zinc</keyword>
<evidence type="ECO:0000256" key="5">
    <source>
        <dbReference type="ARBA" id="ARBA00023125"/>
    </source>
</evidence>
<keyword evidence="5" id="KW-0238">DNA-binding</keyword>
<dbReference type="Gene3D" id="1.10.10.10">
    <property type="entry name" value="Winged helix-like DNA-binding domain superfamily/Winged helix DNA-binding domain"/>
    <property type="match status" value="1"/>
</dbReference>
<organism evidence="8 9">
    <name type="scientific">Eubacterium oxidoreducens</name>
    <dbReference type="NCBI Taxonomy" id="1732"/>
    <lineage>
        <taxon>Bacteria</taxon>
        <taxon>Bacillati</taxon>
        <taxon>Bacillota</taxon>
        <taxon>Clostridia</taxon>
        <taxon>Eubacteriales</taxon>
        <taxon>Eubacteriaceae</taxon>
        <taxon>Eubacterium</taxon>
    </lineage>
</organism>
<proteinExistence type="inferred from homology"/>
<dbReference type="Pfam" id="PF01475">
    <property type="entry name" value="FUR"/>
    <property type="match status" value="1"/>
</dbReference>
<keyword evidence="4" id="KW-0805">Transcription regulation</keyword>
<feature type="binding site" evidence="7">
    <location>
        <position position="128"/>
    </location>
    <ligand>
        <name>Zn(2+)</name>
        <dbReference type="ChEBI" id="CHEBI:29105"/>
    </ligand>
</feature>
<dbReference type="GO" id="GO:0008270">
    <property type="term" value="F:zinc ion binding"/>
    <property type="evidence" value="ECO:0007669"/>
    <property type="project" value="TreeGrafter"/>
</dbReference>
<evidence type="ECO:0000256" key="1">
    <source>
        <dbReference type="ARBA" id="ARBA00007957"/>
    </source>
</evidence>
<evidence type="ECO:0000256" key="4">
    <source>
        <dbReference type="ARBA" id="ARBA00023015"/>
    </source>
</evidence>
<dbReference type="RefSeq" id="WP_176762403.1">
    <property type="nucleotide sequence ID" value="NZ_FMXR01000020.1"/>
</dbReference>
<protein>
    <submittedName>
        <fullName evidence="8">Fur family transcriptional regulator, ferric uptake regulator</fullName>
    </submittedName>
</protein>
<feature type="binding site" evidence="7">
    <location>
        <position position="88"/>
    </location>
    <ligand>
        <name>Zn(2+)</name>
        <dbReference type="ChEBI" id="CHEBI:29105"/>
    </ligand>
</feature>
<dbReference type="GO" id="GO:1900376">
    <property type="term" value="P:regulation of secondary metabolite biosynthetic process"/>
    <property type="evidence" value="ECO:0007669"/>
    <property type="project" value="TreeGrafter"/>
</dbReference>
<accession>A0A1G6CIS5</accession>